<dbReference type="PROSITE" id="PS51843">
    <property type="entry name" value="NR_LBD"/>
    <property type="match status" value="1"/>
</dbReference>
<dbReference type="SUPFAM" id="SSF48508">
    <property type="entry name" value="Nuclear receptor ligand-binding domain"/>
    <property type="match status" value="1"/>
</dbReference>
<dbReference type="InterPro" id="IPR035500">
    <property type="entry name" value="NHR-like_dom_sf"/>
</dbReference>
<evidence type="ECO:0000256" key="2">
    <source>
        <dbReference type="ARBA" id="ARBA00007357"/>
    </source>
</evidence>
<dbReference type="InterPro" id="IPR042089">
    <property type="entry name" value="Peptidase_M13_dom_2"/>
</dbReference>
<proteinExistence type="inferred from homology"/>
<evidence type="ECO:0000259" key="13">
    <source>
        <dbReference type="PROSITE" id="PS51843"/>
    </source>
</evidence>
<evidence type="ECO:0000256" key="11">
    <source>
        <dbReference type="SAM" id="MobiDB-lite"/>
    </source>
</evidence>
<evidence type="ECO:0000256" key="1">
    <source>
        <dbReference type="ARBA" id="ARBA00001947"/>
    </source>
</evidence>
<dbReference type="GO" id="GO:0005886">
    <property type="term" value="C:plasma membrane"/>
    <property type="evidence" value="ECO:0007669"/>
    <property type="project" value="TreeGrafter"/>
</dbReference>
<keyword evidence="3" id="KW-0645">Protease</keyword>
<dbReference type="InterPro" id="IPR000718">
    <property type="entry name" value="Peptidase_M13"/>
</dbReference>
<dbReference type="GO" id="GO:0046872">
    <property type="term" value="F:metal ion binding"/>
    <property type="evidence" value="ECO:0007669"/>
    <property type="project" value="UniProtKB-KW"/>
</dbReference>
<evidence type="ECO:0000313" key="15">
    <source>
        <dbReference type="Proteomes" id="UP001321473"/>
    </source>
</evidence>
<feature type="region of interest" description="Disordered" evidence="11">
    <location>
        <begin position="232"/>
        <end position="284"/>
    </location>
</feature>
<evidence type="ECO:0000256" key="7">
    <source>
        <dbReference type="ARBA" id="ARBA00023015"/>
    </source>
</evidence>
<evidence type="ECO:0000256" key="8">
    <source>
        <dbReference type="ARBA" id="ARBA00023049"/>
    </source>
</evidence>
<evidence type="ECO:0000256" key="3">
    <source>
        <dbReference type="ARBA" id="ARBA00022670"/>
    </source>
</evidence>
<dbReference type="AlphaFoldDB" id="A0AAQ4F9I2"/>
<feature type="region of interest" description="Disordered" evidence="11">
    <location>
        <begin position="1049"/>
        <end position="1072"/>
    </location>
</feature>
<dbReference type="GO" id="GO:0004222">
    <property type="term" value="F:metalloendopeptidase activity"/>
    <property type="evidence" value="ECO:0007669"/>
    <property type="project" value="InterPro"/>
</dbReference>
<feature type="compositionally biased region" description="Low complexity" evidence="11">
    <location>
        <begin position="103"/>
        <end position="121"/>
    </location>
</feature>
<dbReference type="Pfam" id="PF05649">
    <property type="entry name" value="Peptidase_M13_N"/>
    <property type="match status" value="1"/>
</dbReference>
<dbReference type="SUPFAM" id="SSF55486">
    <property type="entry name" value="Metalloproteases ('zincins'), catalytic domain"/>
    <property type="match status" value="1"/>
</dbReference>
<dbReference type="GO" id="GO:0016485">
    <property type="term" value="P:protein processing"/>
    <property type="evidence" value="ECO:0007669"/>
    <property type="project" value="TreeGrafter"/>
</dbReference>
<feature type="transmembrane region" description="Helical" evidence="12">
    <location>
        <begin position="202"/>
        <end position="225"/>
    </location>
</feature>
<keyword evidence="12" id="KW-1133">Transmembrane helix</keyword>
<feature type="compositionally biased region" description="Pro residues" evidence="11">
    <location>
        <begin position="38"/>
        <end position="49"/>
    </location>
</feature>
<dbReference type="Pfam" id="PF01431">
    <property type="entry name" value="Peptidase_M13"/>
    <property type="match status" value="1"/>
</dbReference>
<protein>
    <recommendedName>
        <fullName evidence="13">NR LBD domain-containing protein</fullName>
    </recommendedName>
</protein>
<feature type="domain" description="NR LBD" evidence="13">
    <location>
        <begin position="1033"/>
        <end position="1183"/>
    </location>
</feature>
<keyword evidence="15" id="KW-1185">Reference proteome</keyword>
<dbReference type="PANTHER" id="PTHR11733">
    <property type="entry name" value="ZINC METALLOPROTEASE FAMILY M13 NEPRILYSIN-RELATED"/>
    <property type="match status" value="1"/>
</dbReference>
<keyword evidence="10" id="KW-0675">Receptor</keyword>
<dbReference type="EMBL" id="JARKHS020005477">
    <property type="protein sequence ID" value="KAK8783521.1"/>
    <property type="molecule type" value="Genomic_DNA"/>
</dbReference>
<organism evidence="14 15">
    <name type="scientific">Amblyomma americanum</name>
    <name type="common">Lone star tick</name>
    <dbReference type="NCBI Taxonomy" id="6943"/>
    <lineage>
        <taxon>Eukaryota</taxon>
        <taxon>Metazoa</taxon>
        <taxon>Ecdysozoa</taxon>
        <taxon>Arthropoda</taxon>
        <taxon>Chelicerata</taxon>
        <taxon>Arachnida</taxon>
        <taxon>Acari</taxon>
        <taxon>Parasitiformes</taxon>
        <taxon>Ixodida</taxon>
        <taxon>Ixodoidea</taxon>
        <taxon>Ixodidae</taxon>
        <taxon>Amblyomminae</taxon>
        <taxon>Amblyomma</taxon>
    </lineage>
</organism>
<accession>A0AAQ4F9I2</accession>
<dbReference type="InterPro" id="IPR008753">
    <property type="entry name" value="Peptidase_M13_N"/>
</dbReference>
<name>A0AAQ4F9I2_AMBAM</name>
<evidence type="ECO:0000256" key="6">
    <source>
        <dbReference type="ARBA" id="ARBA00022833"/>
    </source>
</evidence>
<evidence type="ECO:0000256" key="10">
    <source>
        <dbReference type="ARBA" id="ARBA00023170"/>
    </source>
</evidence>
<dbReference type="PANTHER" id="PTHR11733:SF241">
    <property type="entry name" value="GH26575P-RELATED"/>
    <property type="match status" value="1"/>
</dbReference>
<comment type="caution">
    <text evidence="14">The sequence shown here is derived from an EMBL/GenBank/DDBJ whole genome shotgun (WGS) entry which is preliminary data.</text>
</comment>
<feature type="compositionally biased region" description="Polar residues" evidence="11">
    <location>
        <begin position="250"/>
        <end position="260"/>
    </location>
</feature>
<sequence>MNDFGSTAFLNNSPPQKRRRSNAGAAPSYPAAWSPTPFATPLPGYPPAPMTSYGYNQGPGNAYGGYSGLFQGYPAAPFYPGNQAAYPAAAGMSPTFGVGLSRPASIAPPATGATPPSSPQRGSKRKRRRQRRRALKKTPSAKQLLIQERERPSRPAQAVPSIVRDHSLVFAAPRLPRPWMSKERSQSDDHEEIRGRLDSRSAYSLIALLAFVLLILAVGIAIRLLRATSEEFSPADSSGGVGVADLKQAPNYTPAQNSPATHRHQPSLPTSPPPAPEPSGQGGCPPASCRWQARYLRHKLNPLVAPCEDFYSHVCSAEWFTRGVESQPYTYAASTSVMLGLWEHLRQQPTNRTTFMSAASMVLQSCVSGSRRDTDWNVLRQIMADLLLNGWPYDEHTHVTDVDVIAARAEKMLGLSTLVRTFVRERAPSNAILLHVDAPPILLRRYKDLFPGRGVKAYSEFVLNVFSLWIPARRAAQFGISNIVDLEEKLSVASSHAMRSVAQLHVTERISGIESHPHWNWVSYFRHFLDKNAYRRSRDKLVLLDPVYFDRLSSILPQVSSNALLNYIGYKLFVHLSPVLPPNKAAFMVPLSHQYHLTGGLPDRLEACMYLLERLYPLGTRSLVWSHVLSKAPDMLSGDRANDLHRLENFARSEMKKAASKAPWMSEKEAKIAILKTERMEVKSSLIETYYTLLLSIRDMYWKMEDLSRFHQPTTDTESAFRPGFVFEPDRNEVSVSPATVAFLLGMSNRFDVSSALFYLGELLRGMFAAIGESGSHVDADGEFRNWWTSTTELRFIERAKCLQDRFHDLLGQYYERGDLSADKHLFMDVNVEDGAVLQPLYNIYLRLIDRADSTASVPGQLKSLTVGQLFFVNWASMFCEPRKSDEQVRERLRFKAAVPARLRVNVALSRFAPFATAFNCSSRSEMNPAKQCSFWIQQLLSGGPGAGVSATLPPLALPTGSAAAAAAGLAVPCTAPASAPVPATGALLLRPPLYMPPAPPHLAAVGEAPSSLFASARLLAGLDFGCPAGSSDGASAFRRVLPAHRDSVPPELADATQDQHHRPSTTGGGEGEDVLHEVAAQVLLVALRRARANELFRTLPAADQAAILDEAWPQLFLLQAAHWPLDVILLLGHMAASSSAMGAELQTSARQIQQAIAQCKALAFDPVERTLLETILLCRKGQ</sequence>
<keyword evidence="7" id="KW-0805">Transcription regulation</keyword>
<dbReference type="InterPro" id="IPR018497">
    <property type="entry name" value="Peptidase_M13_C"/>
</dbReference>
<dbReference type="InterPro" id="IPR000536">
    <property type="entry name" value="Nucl_hrmn_rcpt_lig-bd"/>
</dbReference>
<evidence type="ECO:0000256" key="9">
    <source>
        <dbReference type="ARBA" id="ARBA00023163"/>
    </source>
</evidence>
<feature type="compositionally biased region" description="Basic residues" evidence="11">
    <location>
        <begin position="122"/>
        <end position="136"/>
    </location>
</feature>
<evidence type="ECO:0000256" key="5">
    <source>
        <dbReference type="ARBA" id="ARBA00022801"/>
    </source>
</evidence>
<feature type="compositionally biased region" description="Polar residues" evidence="11">
    <location>
        <begin position="1"/>
        <end position="15"/>
    </location>
</feature>
<comment type="similarity">
    <text evidence="2">Belongs to the peptidase M13 family.</text>
</comment>
<keyword evidence="4" id="KW-0479">Metal-binding</keyword>
<evidence type="ECO:0000313" key="14">
    <source>
        <dbReference type="EMBL" id="KAK8783521.1"/>
    </source>
</evidence>
<dbReference type="InterPro" id="IPR024079">
    <property type="entry name" value="MetalloPept_cat_dom_sf"/>
</dbReference>
<dbReference type="PROSITE" id="PS51885">
    <property type="entry name" value="NEPRILYSIN"/>
    <property type="match status" value="1"/>
</dbReference>
<keyword evidence="12" id="KW-0472">Membrane</keyword>
<dbReference type="Gene3D" id="1.10.565.10">
    <property type="entry name" value="Retinoid X Receptor"/>
    <property type="match status" value="1"/>
</dbReference>
<comment type="cofactor">
    <cofactor evidence="1">
        <name>Zn(2+)</name>
        <dbReference type="ChEBI" id="CHEBI:29105"/>
    </cofactor>
</comment>
<keyword evidence="5" id="KW-0378">Hydrolase</keyword>
<keyword evidence="12" id="KW-0812">Transmembrane</keyword>
<dbReference type="Gene3D" id="1.10.1380.10">
    <property type="entry name" value="Neutral endopeptidase , domain2"/>
    <property type="match status" value="1"/>
</dbReference>
<feature type="region of interest" description="Disordered" evidence="11">
    <location>
        <begin position="1"/>
        <end position="54"/>
    </location>
</feature>
<keyword evidence="6" id="KW-0862">Zinc</keyword>
<evidence type="ECO:0000256" key="12">
    <source>
        <dbReference type="SAM" id="Phobius"/>
    </source>
</evidence>
<feature type="region of interest" description="Disordered" evidence="11">
    <location>
        <begin position="101"/>
        <end position="159"/>
    </location>
</feature>
<keyword evidence="8" id="KW-0482">Metalloprotease</keyword>
<reference evidence="14 15" key="1">
    <citation type="journal article" date="2023" name="Arcadia Sci">
        <title>De novo assembly of a long-read Amblyomma americanum tick genome.</title>
        <authorList>
            <person name="Chou S."/>
            <person name="Poskanzer K.E."/>
            <person name="Rollins M."/>
            <person name="Thuy-Boun P.S."/>
        </authorList>
    </citation>
    <scope>NUCLEOTIDE SEQUENCE [LARGE SCALE GENOMIC DNA]</scope>
    <source>
        <strain evidence="14">F_SG_1</strain>
        <tissue evidence="14">Salivary glands</tissue>
    </source>
</reference>
<evidence type="ECO:0000256" key="4">
    <source>
        <dbReference type="ARBA" id="ARBA00022723"/>
    </source>
</evidence>
<keyword evidence="9" id="KW-0804">Transcription</keyword>
<dbReference type="Gene3D" id="3.40.390.10">
    <property type="entry name" value="Collagenase (Catalytic Domain)"/>
    <property type="match status" value="1"/>
</dbReference>
<dbReference type="Proteomes" id="UP001321473">
    <property type="component" value="Unassembled WGS sequence"/>
</dbReference>
<gene>
    <name evidence="14" type="ORF">V5799_010124</name>
</gene>